<feature type="binding site" evidence="7">
    <location>
        <begin position="84"/>
        <end position="98"/>
    </location>
    <ligand>
        <name>FAD</name>
        <dbReference type="ChEBI" id="CHEBI:57692"/>
    </ligand>
</feature>
<evidence type="ECO:0000313" key="10">
    <source>
        <dbReference type="EMBL" id="MDQ2066269.1"/>
    </source>
</evidence>
<comment type="catalytic activity">
    <reaction evidence="6 7">
        <text>a D-alpha-amino acid + A + H2O = a 2-oxocarboxylate + AH2 + NH4(+)</text>
        <dbReference type="Rhea" id="RHEA:18125"/>
        <dbReference type="ChEBI" id="CHEBI:13193"/>
        <dbReference type="ChEBI" id="CHEBI:15377"/>
        <dbReference type="ChEBI" id="CHEBI:17499"/>
        <dbReference type="ChEBI" id="CHEBI:28938"/>
        <dbReference type="ChEBI" id="CHEBI:35179"/>
        <dbReference type="ChEBI" id="CHEBI:59871"/>
    </reaction>
</comment>
<evidence type="ECO:0000256" key="2">
    <source>
        <dbReference type="ARBA" id="ARBA00009410"/>
    </source>
</evidence>
<dbReference type="Gene3D" id="3.30.9.10">
    <property type="entry name" value="D-Amino Acid Oxidase, subunit A, domain 2"/>
    <property type="match status" value="1"/>
</dbReference>
<keyword evidence="11" id="KW-1185">Reference proteome</keyword>
<keyword evidence="3 7" id="KW-0285">Flavoprotein</keyword>
<protein>
    <recommendedName>
        <fullName evidence="7">D-amino acid dehydrogenase</fullName>
        <ecNumber evidence="7">1.4.99.-</ecNumber>
    </recommendedName>
</protein>
<dbReference type="Proteomes" id="UP001239680">
    <property type="component" value="Unassembled WGS sequence"/>
</dbReference>
<evidence type="ECO:0000256" key="1">
    <source>
        <dbReference type="ARBA" id="ARBA00001974"/>
    </source>
</evidence>
<evidence type="ECO:0000256" key="7">
    <source>
        <dbReference type="HAMAP-Rule" id="MF_01202"/>
    </source>
</evidence>
<evidence type="ECO:0000256" key="5">
    <source>
        <dbReference type="ARBA" id="ARBA00023002"/>
    </source>
</evidence>
<dbReference type="Gene3D" id="3.50.50.60">
    <property type="entry name" value="FAD/NAD(P)-binding domain"/>
    <property type="match status" value="2"/>
</dbReference>
<evidence type="ECO:0000256" key="8">
    <source>
        <dbReference type="SAM" id="MobiDB-lite"/>
    </source>
</evidence>
<evidence type="ECO:0000259" key="9">
    <source>
        <dbReference type="Pfam" id="PF01266"/>
    </source>
</evidence>
<name>A0ABU0VX27_9RHOB</name>
<proteinExistence type="inferred from homology"/>
<evidence type="ECO:0000313" key="11">
    <source>
        <dbReference type="Proteomes" id="UP001239680"/>
    </source>
</evidence>
<dbReference type="GO" id="GO:0016491">
    <property type="term" value="F:oxidoreductase activity"/>
    <property type="evidence" value="ECO:0007669"/>
    <property type="project" value="UniProtKB-KW"/>
</dbReference>
<comment type="similarity">
    <text evidence="2 7">Belongs to the DadA oxidoreductase family.</text>
</comment>
<feature type="region of interest" description="Disordered" evidence="8">
    <location>
        <begin position="1"/>
        <end position="35"/>
    </location>
</feature>
<gene>
    <name evidence="7" type="primary">dadA</name>
    <name evidence="10" type="ORF">Q9295_07785</name>
</gene>
<dbReference type="InterPro" id="IPR023080">
    <property type="entry name" value="DadA"/>
</dbReference>
<dbReference type="InterPro" id="IPR036188">
    <property type="entry name" value="FAD/NAD-bd_sf"/>
</dbReference>
<dbReference type="HAMAP" id="MF_01202">
    <property type="entry name" value="DadA"/>
    <property type="match status" value="1"/>
</dbReference>
<feature type="compositionally biased region" description="Gly residues" evidence="8">
    <location>
        <begin position="1"/>
        <end position="10"/>
    </location>
</feature>
<evidence type="ECO:0000256" key="6">
    <source>
        <dbReference type="ARBA" id="ARBA00047884"/>
    </source>
</evidence>
<dbReference type="PANTHER" id="PTHR13847">
    <property type="entry name" value="SARCOSINE DEHYDROGENASE-RELATED"/>
    <property type="match status" value="1"/>
</dbReference>
<dbReference type="SUPFAM" id="SSF51905">
    <property type="entry name" value="FAD/NAD(P)-binding domain"/>
    <property type="match status" value="1"/>
</dbReference>
<evidence type="ECO:0000256" key="4">
    <source>
        <dbReference type="ARBA" id="ARBA00022827"/>
    </source>
</evidence>
<dbReference type="EC" id="1.4.99.-" evidence="7"/>
<accession>A0ABU0VX27</accession>
<organism evidence="10 11">
    <name type="scientific">Pseudogemmobacter lacusdianii</name>
    <dbReference type="NCBI Taxonomy" id="3069608"/>
    <lineage>
        <taxon>Bacteria</taxon>
        <taxon>Pseudomonadati</taxon>
        <taxon>Pseudomonadota</taxon>
        <taxon>Alphaproteobacteria</taxon>
        <taxon>Rhodobacterales</taxon>
        <taxon>Paracoccaceae</taxon>
        <taxon>Pseudogemmobacter</taxon>
    </lineage>
</organism>
<dbReference type="Pfam" id="PF01266">
    <property type="entry name" value="DAO"/>
    <property type="match status" value="1"/>
</dbReference>
<keyword evidence="4 7" id="KW-0274">FAD</keyword>
<dbReference type="PANTHER" id="PTHR13847:SF280">
    <property type="entry name" value="D-AMINO ACID DEHYDROGENASE"/>
    <property type="match status" value="1"/>
</dbReference>
<feature type="domain" description="FAD dependent oxidoreductase" evidence="9">
    <location>
        <begin position="83"/>
        <end position="477"/>
    </location>
</feature>
<dbReference type="SUPFAM" id="SSF54373">
    <property type="entry name" value="FAD-linked reductases, C-terminal domain"/>
    <property type="match status" value="1"/>
</dbReference>
<feature type="compositionally biased region" description="Basic residues" evidence="8">
    <location>
        <begin position="19"/>
        <end position="29"/>
    </location>
</feature>
<keyword evidence="5 7" id="KW-0560">Oxidoreductase</keyword>
<dbReference type="RefSeq" id="WP_306679969.1">
    <property type="nucleotide sequence ID" value="NZ_JAVDBT010000006.1"/>
</dbReference>
<evidence type="ECO:0000256" key="3">
    <source>
        <dbReference type="ARBA" id="ARBA00022630"/>
    </source>
</evidence>
<dbReference type="InterPro" id="IPR006076">
    <property type="entry name" value="FAD-dep_OxRdtase"/>
</dbReference>
<sequence length="513" mass="55507">MKTKGPGGNSGAFFDRTHRTASHQRRARFSRPPGIRPNILRTKANYTAQNCTTLASRRQLHQNFLSKFRYSDHGICGAENPMRVVVLGAGVVGVTSAWYLAQAGHEVTVVDRQPGPALETSFANAGEVSFGYCSPWAAPGIPMKAMKWLMMEHAPLILRPKLDAAMLTWLAKMLRNCTSARYAVNKSRMLRLADYSRTSLAALRDETGIAYDERMKGTLQLFRTAAQLEASAKDVQALKADGIPCEILDPAGCIAQEPALAQARDKIVGGLLTPLDETGDCFKFTNRLTELAAAKGVTFRWGEQIRRVLTEGGRAVGAVTDKGVITADAVVVALGSYSPMILAEHGIKLPVYPVKGYSLTVPITNPELAPESTVMDESYKIAITRLGDRIRVGGMAEISGYNNKLEPARRRTLEHSVTDLFPGGDMSKAEFWSGLRPMTPDGTPVIGGTHIPGLFLNTGHGTLGWTMSTGSARVIADVVSGRQPDIDAADLAIHRYSPKSRRPAPQAQAVPAE</sequence>
<reference evidence="10 11" key="1">
    <citation type="submission" date="2023-08" db="EMBL/GenBank/DDBJ databases">
        <title>Characterization of two Paracoccaceae strains isolated from Phycosphere and proposal of Xinfangfangia lacusdiani sp. nov.</title>
        <authorList>
            <person name="Deng Y."/>
            <person name="Zhang Y.Q."/>
        </authorList>
    </citation>
    <scope>NUCLEOTIDE SEQUENCE [LARGE SCALE GENOMIC DNA]</scope>
    <source>
        <strain evidence="10 11">CPCC 101601</strain>
    </source>
</reference>
<comment type="function">
    <text evidence="7">Oxidative deamination of D-amino acids.</text>
</comment>
<comment type="caution">
    <text evidence="10">The sequence shown here is derived from an EMBL/GenBank/DDBJ whole genome shotgun (WGS) entry which is preliminary data.</text>
</comment>
<dbReference type="NCBIfam" id="NF001933">
    <property type="entry name" value="PRK00711.1"/>
    <property type="match status" value="1"/>
</dbReference>
<dbReference type="EMBL" id="JAVDBT010000006">
    <property type="protein sequence ID" value="MDQ2066269.1"/>
    <property type="molecule type" value="Genomic_DNA"/>
</dbReference>
<comment type="cofactor">
    <cofactor evidence="1 7">
        <name>FAD</name>
        <dbReference type="ChEBI" id="CHEBI:57692"/>
    </cofactor>
</comment>